<reference evidence="9" key="2">
    <citation type="journal article" date="2021" name="PeerJ">
        <title>Extensive microbial diversity within the chicken gut microbiome revealed by metagenomics and culture.</title>
        <authorList>
            <person name="Gilroy R."/>
            <person name="Ravi A."/>
            <person name="Getino M."/>
            <person name="Pursley I."/>
            <person name="Horton D.L."/>
            <person name="Alikhan N.F."/>
            <person name="Baker D."/>
            <person name="Gharbi K."/>
            <person name="Hall N."/>
            <person name="Watson M."/>
            <person name="Adriaenssens E.M."/>
            <person name="Foster-Nyarko E."/>
            <person name="Jarju S."/>
            <person name="Secka A."/>
            <person name="Antonio M."/>
            <person name="Oren A."/>
            <person name="Chaudhuri R.R."/>
            <person name="La Ragione R."/>
            <person name="Hildebrand F."/>
            <person name="Pallen M.J."/>
        </authorList>
    </citation>
    <scope>NUCLEOTIDE SEQUENCE</scope>
    <source>
        <strain evidence="9">ChiW17-6978</strain>
    </source>
</reference>
<name>A0A9D1GQM3_9MOLU</name>
<keyword evidence="4" id="KW-0653">Protein transport</keyword>
<evidence type="ECO:0000256" key="3">
    <source>
        <dbReference type="ARBA" id="ARBA00022692"/>
    </source>
</evidence>
<dbReference type="Pfam" id="PF00584">
    <property type="entry name" value="SecE"/>
    <property type="match status" value="1"/>
</dbReference>
<dbReference type="GO" id="GO:0009306">
    <property type="term" value="P:protein secretion"/>
    <property type="evidence" value="ECO:0007669"/>
    <property type="project" value="InterPro"/>
</dbReference>
<keyword evidence="2" id="KW-0813">Transport</keyword>
<dbReference type="InterPro" id="IPR038379">
    <property type="entry name" value="SecE_sf"/>
</dbReference>
<evidence type="ECO:0000313" key="9">
    <source>
        <dbReference type="EMBL" id="HIT49643.1"/>
    </source>
</evidence>
<accession>A0A9D1GQM3</accession>
<feature type="transmembrane region" description="Helical" evidence="8">
    <location>
        <begin position="27"/>
        <end position="51"/>
    </location>
</feature>
<dbReference type="GO" id="GO:0006605">
    <property type="term" value="P:protein targeting"/>
    <property type="evidence" value="ECO:0007669"/>
    <property type="project" value="InterPro"/>
</dbReference>
<dbReference type="NCBIfam" id="TIGR00964">
    <property type="entry name" value="secE_bact"/>
    <property type="match status" value="1"/>
</dbReference>
<reference evidence="9" key="1">
    <citation type="submission" date="2020-10" db="EMBL/GenBank/DDBJ databases">
        <authorList>
            <person name="Gilroy R."/>
        </authorList>
    </citation>
    <scope>NUCLEOTIDE SEQUENCE</scope>
    <source>
        <strain evidence="9">ChiW17-6978</strain>
    </source>
</reference>
<sequence>MAVKEKNVEKKSRILEYLKESHKWENYVFLLFSVIVLLMGSLILSGALVVKEDFWLIGSHPEVFAWVLVGIAIVFTLYALYPFFKPAFPELKKITWLPLGKFIGNSIRVLLFLTIFALLFLLYDAFITQILARIF</sequence>
<keyword evidence="3 8" id="KW-0812">Transmembrane</keyword>
<feature type="transmembrane region" description="Helical" evidence="8">
    <location>
        <begin position="63"/>
        <end position="84"/>
    </location>
</feature>
<dbReference type="InterPro" id="IPR005807">
    <property type="entry name" value="SecE_bac"/>
</dbReference>
<comment type="caution">
    <text evidence="9">The sequence shown here is derived from an EMBL/GenBank/DDBJ whole genome shotgun (WGS) entry which is preliminary data.</text>
</comment>
<keyword evidence="5 8" id="KW-1133">Transmembrane helix</keyword>
<evidence type="ECO:0000256" key="7">
    <source>
        <dbReference type="ARBA" id="ARBA00023136"/>
    </source>
</evidence>
<gene>
    <name evidence="9" type="primary">secE</name>
    <name evidence="9" type="ORF">IAD46_01320</name>
</gene>
<dbReference type="GO" id="GO:0006886">
    <property type="term" value="P:intracellular protein transport"/>
    <property type="evidence" value="ECO:0007669"/>
    <property type="project" value="InterPro"/>
</dbReference>
<proteinExistence type="predicted"/>
<dbReference type="AlphaFoldDB" id="A0A9D1GQM3"/>
<dbReference type="GO" id="GO:0016020">
    <property type="term" value="C:membrane"/>
    <property type="evidence" value="ECO:0007669"/>
    <property type="project" value="UniProtKB-SubCell"/>
</dbReference>
<dbReference type="GO" id="GO:0008320">
    <property type="term" value="F:protein transmembrane transporter activity"/>
    <property type="evidence" value="ECO:0007669"/>
    <property type="project" value="InterPro"/>
</dbReference>
<comment type="subcellular location">
    <subcellularLocation>
        <location evidence="1">Membrane</location>
    </subcellularLocation>
</comment>
<evidence type="ECO:0000256" key="5">
    <source>
        <dbReference type="ARBA" id="ARBA00022989"/>
    </source>
</evidence>
<evidence type="ECO:0000256" key="2">
    <source>
        <dbReference type="ARBA" id="ARBA00022448"/>
    </source>
</evidence>
<evidence type="ECO:0000256" key="4">
    <source>
        <dbReference type="ARBA" id="ARBA00022927"/>
    </source>
</evidence>
<dbReference type="InterPro" id="IPR001901">
    <property type="entry name" value="Translocase_SecE/Sec61-g"/>
</dbReference>
<protein>
    <submittedName>
        <fullName evidence="9">Preprotein translocase subunit SecE</fullName>
    </submittedName>
</protein>
<evidence type="ECO:0000313" key="10">
    <source>
        <dbReference type="Proteomes" id="UP000886758"/>
    </source>
</evidence>
<evidence type="ECO:0000256" key="6">
    <source>
        <dbReference type="ARBA" id="ARBA00023010"/>
    </source>
</evidence>
<feature type="transmembrane region" description="Helical" evidence="8">
    <location>
        <begin position="109"/>
        <end position="132"/>
    </location>
</feature>
<dbReference type="Gene3D" id="1.20.5.1030">
    <property type="entry name" value="Preprotein translocase secy subunit"/>
    <property type="match status" value="1"/>
</dbReference>
<organism evidence="9 10">
    <name type="scientific">Candidatus Pelethenecus faecipullorum</name>
    <dbReference type="NCBI Taxonomy" id="2840900"/>
    <lineage>
        <taxon>Bacteria</taxon>
        <taxon>Bacillati</taxon>
        <taxon>Mycoplasmatota</taxon>
        <taxon>Mollicutes</taxon>
        <taxon>Candidatus Pelethenecus</taxon>
    </lineage>
</organism>
<keyword evidence="7 8" id="KW-0472">Membrane</keyword>
<dbReference type="EMBL" id="DVLF01000042">
    <property type="protein sequence ID" value="HIT49643.1"/>
    <property type="molecule type" value="Genomic_DNA"/>
</dbReference>
<evidence type="ECO:0000256" key="1">
    <source>
        <dbReference type="ARBA" id="ARBA00004370"/>
    </source>
</evidence>
<keyword evidence="6" id="KW-0811">Translocation</keyword>
<dbReference type="Proteomes" id="UP000886758">
    <property type="component" value="Unassembled WGS sequence"/>
</dbReference>
<evidence type="ECO:0000256" key="8">
    <source>
        <dbReference type="SAM" id="Phobius"/>
    </source>
</evidence>